<protein>
    <submittedName>
        <fullName evidence="2">Uncharacterized protein</fullName>
    </submittedName>
</protein>
<evidence type="ECO:0000313" key="2">
    <source>
        <dbReference type="EMBL" id="KKL58412.1"/>
    </source>
</evidence>
<keyword evidence="1" id="KW-0472">Membrane</keyword>
<proteinExistence type="predicted"/>
<comment type="caution">
    <text evidence="2">The sequence shown here is derived from an EMBL/GenBank/DDBJ whole genome shotgun (WGS) entry which is preliminary data.</text>
</comment>
<feature type="transmembrane region" description="Helical" evidence="1">
    <location>
        <begin position="26"/>
        <end position="50"/>
    </location>
</feature>
<gene>
    <name evidence="2" type="ORF">LCGC14_2225620</name>
</gene>
<keyword evidence="1" id="KW-1133">Transmembrane helix</keyword>
<organism evidence="2">
    <name type="scientific">marine sediment metagenome</name>
    <dbReference type="NCBI Taxonomy" id="412755"/>
    <lineage>
        <taxon>unclassified sequences</taxon>
        <taxon>metagenomes</taxon>
        <taxon>ecological metagenomes</taxon>
    </lineage>
</organism>
<name>A0A0F9G551_9ZZZZ</name>
<dbReference type="EMBL" id="LAZR01029834">
    <property type="protein sequence ID" value="KKL58412.1"/>
    <property type="molecule type" value="Genomic_DNA"/>
</dbReference>
<accession>A0A0F9G551</accession>
<keyword evidence="1" id="KW-0812">Transmembrane</keyword>
<sequence>MVDEHKREKLQRSAQSFLESGERVQLGLYGTSIPISIQVVAVLILVVLVLEGPRLLDDVAELIAVLLFAVAVRWLTYKLRGRLVVLTDRNLYVLAAKGRKATDVLIKHPRDSVAVMIGGSPFDPTLVLGDQTIYVDGPVRLQRANAIIKTAQPGANVPAT</sequence>
<dbReference type="AlphaFoldDB" id="A0A0F9G551"/>
<evidence type="ECO:0000256" key="1">
    <source>
        <dbReference type="SAM" id="Phobius"/>
    </source>
</evidence>
<reference evidence="2" key="1">
    <citation type="journal article" date="2015" name="Nature">
        <title>Complex archaea that bridge the gap between prokaryotes and eukaryotes.</title>
        <authorList>
            <person name="Spang A."/>
            <person name="Saw J.H."/>
            <person name="Jorgensen S.L."/>
            <person name="Zaremba-Niedzwiedzka K."/>
            <person name="Martijn J."/>
            <person name="Lind A.E."/>
            <person name="van Eijk R."/>
            <person name="Schleper C."/>
            <person name="Guy L."/>
            <person name="Ettema T.J."/>
        </authorList>
    </citation>
    <scope>NUCLEOTIDE SEQUENCE</scope>
</reference>
<feature type="transmembrane region" description="Helical" evidence="1">
    <location>
        <begin position="62"/>
        <end position="79"/>
    </location>
</feature>